<keyword evidence="4" id="KW-0539">Nucleus</keyword>
<dbReference type="Pfam" id="PF13656">
    <property type="entry name" value="RNA_pol_L_2"/>
    <property type="match status" value="1"/>
</dbReference>
<evidence type="ECO:0000256" key="4">
    <source>
        <dbReference type="ARBA" id="ARBA00023242"/>
    </source>
</evidence>
<dbReference type="GO" id="GO:0003899">
    <property type="term" value="F:DNA-directed RNA polymerase activity"/>
    <property type="evidence" value="ECO:0007669"/>
    <property type="project" value="InterPro"/>
</dbReference>
<evidence type="ECO:0000313" key="7">
    <source>
        <dbReference type="EMBL" id="KWX13706.1"/>
    </source>
</evidence>
<sequence length="131" mass="14712">MDNVPDRYKTLVPDRRSAELLEVYKIGAANALEFQIPYQDYTIGHILRKELLAMPQVTFAGMKTPHPLESKIVIRLQTNASAFLSDTIQATPENCFQSALTKVTESMELLKKTFTAAVDNYDVMHTHPGSI</sequence>
<organism evidence="7 8">
    <name type="scientific">Giardia duodenalis assemblage B</name>
    <dbReference type="NCBI Taxonomy" id="1394984"/>
    <lineage>
        <taxon>Eukaryota</taxon>
        <taxon>Metamonada</taxon>
        <taxon>Diplomonadida</taxon>
        <taxon>Hexamitidae</taxon>
        <taxon>Giardiinae</taxon>
        <taxon>Giardia</taxon>
    </lineage>
</organism>
<evidence type="ECO:0000259" key="6">
    <source>
        <dbReference type="Pfam" id="PF13656"/>
    </source>
</evidence>
<feature type="domain" description="DNA-directed RNA polymerase RBP11-like dimerisation" evidence="6">
    <location>
        <begin position="32"/>
        <end position="112"/>
    </location>
</feature>
<dbReference type="EMBL" id="JXTI01000059">
    <property type="protein sequence ID" value="KWX13706.1"/>
    <property type="molecule type" value="Genomic_DNA"/>
</dbReference>
<dbReference type="GO" id="GO:0046983">
    <property type="term" value="F:protein dimerization activity"/>
    <property type="evidence" value="ECO:0007669"/>
    <property type="project" value="InterPro"/>
</dbReference>
<dbReference type="CDD" id="cd06926">
    <property type="entry name" value="RNAP_II_RPB11"/>
    <property type="match status" value="1"/>
</dbReference>
<accession>A0A132NUF7</accession>
<gene>
    <name evidence="7" type="ORF">QR46_2291</name>
</gene>
<evidence type="ECO:0000256" key="1">
    <source>
        <dbReference type="ARBA" id="ARBA00004123"/>
    </source>
</evidence>
<comment type="caution">
    <text evidence="7">The sequence shown here is derived from an EMBL/GenBank/DDBJ whole genome shotgun (WGS) entry which is preliminary data.</text>
</comment>
<proteinExistence type="inferred from homology"/>
<dbReference type="InterPro" id="IPR037685">
    <property type="entry name" value="RBP11"/>
</dbReference>
<comment type="subcellular location">
    <subcellularLocation>
        <location evidence="1">Nucleus</location>
    </subcellularLocation>
</comment>
<evidence type="ECO:0000256" key="3">
    <source>
        <dbReference type="ARBA" id="ARBA00023163"/>
    </source>
</evidence>
<dbReference type="PANTHER" id="PTHR13946:SF16">
    <property type="entry name" value="DNA-DIRECTED RNA POLYMERASE II SUBUNIT RPB11"/>
    <property type="match status" value="1"/>
</dbReference>
<evidence type="ECO:0000256" key="2">
    <source>
        <dbReference type="ARBA" id="ARBA00022478"/>
    </source>
</evidence>
<dbReference type="Proteomes" id="UP000070089">
    <property type="component" value="Unassembled WGS sequence"/>
</dbReference>
<dbReference type="InterPro" id="IPR036603">
    <property type="entry name" value="RBP11-like"/>
</dbReference>
<dbReference type="OrthoDB" id="10248581at2759"/>
<keyword evidence="2" id="KW-0240">DNA-directed RNA polymerase</keyword>
<dbReference type="AlphaFoldDB" id="A0A132NUF7"/>
<dbReference type="Gene3D" id="3.30.1360.10">
    <property type="entry name" value="RNA polymerase, RBP11-like subunit"/>
    <property type="match status" value="1"/>
</dbReference>
<dbReference type="GO" id="GO:0006366">
    <property type="term" value="P:transcription by RNA polymerase II"/>
    <property type="evidence" value="ECO:0007669"/>
    <property type="project" value="InterPro"/>
</dbReference>
<evidence type="ECO:0000256" key="5">
    <source>
        <dbReference type="ARBA" id="ARBA00025751"/>
    </source>
</evidence>
<name>A0A132NUF7_GIAIN</name>
<keyword evidence="3" id="KW-0804">Transcription</keyword>
<dbReference type="GO" id="GO:0005665">
    <property type="term" value="C:RNA polymerase II, core complex"/>
    <property type="evidence" value="ECO:0007669"/>
    <property type="project" value="InterPro"/>
</dbReference>
<dbReference type="InterPro" id="IPR009025">
    <property type="entry name" value="RBP11-like_dimer"/>
</dbReference>
<dbReference type="SUPFAM" id="SSF55257">
    <property type="entry name" value="RBP11-like subunits of RNA polymerase"/>
    <property type="match status" value="1"/>
</dbReference>
<protein>
    <submittedName>
        <fullName evidence="7">RNA polymerase II subunit Rpb11</fullName>
    </submittedName>
</protein>
<dbReference type="VEuPathDB" id="GiardiaDB:QR46_2291"/>
<comment type="similarity">
    <text evidence="5">Belongs to the archaeal Rpo11/eukaryotic RPB11/RPC19 RNA polymerase subunit family.</text>
</comment>
<reference evidence="7 8" key="1">
    <citation type="journal article" date="2015" name="Mol. Biochem. Parasitol.">
        <title>Identification of polymorphic genes for use in assemblage B genotyping assays through comparative genomics of multiple assemblage B Giardia duodenalis isolates.</title>
        <authorList>
            <person name="Wielinga C."/>
            <person name="Thompson R.C."/>
            <person name="Monis P."/>
            <person name="Ryan U."/>
        </authorList>
    </citation>
    <scope>NUCLEOTIDE SEQUENCE [LARGE SCALE GENOMIC DNA]</scope>
    <source>
        <strain evidence="7 8">BAH15c1</strain>
    </source>
</reference>
<dbReference type="PANTHER" id="PTHR13946">
    <property type="entry name" value="DNA-DIRECTED RNA POLYMERASE I,II,III"/>
    <property type="match status" value="1"/>
</dbReference>
<evidence type="ECO:0000313" key="8">
    <source>
        <dbReference type="Proteomes" id="UP000070089"/>
    </source>
</evidence>